<reference evidence="2 3" key="1">
    <citation type="journal article" date="2016" name="Nat. Commun.">
        <title>Thousands of microbial genomes shed light on interconnected biogeochemical processes in an aquifer system.</title>
        <authorList>
            <person name="Anantharaman K."/>
            <person name="Brown C.T."/>
            <person name="Hug L.A."/>
            <person name="Sharon I."/>
            <person name="Castelle C.J."/>
            <person name="Probst A.J."/>
            <person name="Thomas B.C."/>
            <person name="Singh A."/>
            <person name="Wilkins M.J."/>
            <person name="Karaoz U."/>
            <person name="Brodie E.L."/>
            <person name="Williams K.H."/>
            <person name="Hubbard S.S."/>
            <person name="Banfield J.F."/>
        </authorList>
    </citation>
    <scope>NUCLEOTIDE SEQUENCE [LARGE SCALE GENOMIC DNA]</scope>
</reference>
<dbReference type="GO" id="GO:0005886">
    <property type="term" value="C:plasma membrane"/>
    <property type="evidence" value="ECO:0007669"/>
    <property type="project" value="UniProtKB-SubCell"/>
</dbReference>
<protein>
    <recommendedName>
        <fullName evidence="1">Putative membrane protein insertion efficiency factor</fullName>
    </recommendedName>
</protein>
<dbReference type="Proteomes" id="UP000178574">
    <property type="component" value="Unassembled WGS sequence"/>
</dbReference>
<proteinExistence type="inferred from homology"/>
<dbReference type="InterPro" id="IPR002696">
    <property type="entry name" value="Membr_insert_effic_factor_YidD"/>
</dbReference>
<dbReference type="PANTHER" id="PTHR33383">
    <property type="entry name" value="MEMBRANE PROTEIN INSERTION EFFICIENCY FACTOR-RELATED"/>
    <property type="match status" value="1"/>
</dbReference>
<comment type="function">
    <text evidence="1">Could be involved in insertion of integral membrane proteins into the membrane.</text>
</comment>
<dbReference type="Pfam" id="PF01809">
    <property type="entry name" value="YidD"/>
    <property type="match status" value="1"/>
</dbReference>
<keyword evidence="1" id="KW-0472">Membrane</keyword>
<comment type="subcellular location">
    <subcellularLocation>
        <location evidence="1">Cell membrane</location>
        <topology evidence="1">Peripheral membrane protein</topology>
        <orientation evidence="1">Cytoplasmic side</orientation>
    </subcellularLocation>
</comment>
<evidence type="ECO:0000313" key="2">
    <source>
        <dbReference type="EMBL" id="OGZ95914.1"/>
    </source>
</evidence>
<evidence type="ECO:0000313" key="3">
    <source>
        <dbReference type="Proteomes" id="UP000178574"/>
    </source>
</evidence>
<keyword evidence="1" id="KW-1003">Cell membrane</keyword>
<name>A0A1G2K8X6_9BACT</name>
<dbReference type="HAMAP" id="MF_00386">
    <property type="entry name" value="UPF0161_YidD"/>
    <property type="match status" value="1"/>
</dbReference>
<dbReference type="SMART" id="SM01234">
    <property type="entry name" value="Haemolytic"/>
    <property type="match status" value="1"/>
</dbReference>
<dbReference type="AlphaFoldDB" id="A0A1G2K8X6"/>
<dbReference type="PANTHER" id="PTHR33383:SF1">
    <property type="entry name" value="MEMBRANE PROTEIN INSERTION EFFICIENCY FACTOR-RELATED"/>
    <property type="match status" value="1"/>
</dbReference>
<comment type="similarity">
    <text evidence="1">Belongs to the UPF0161 family.</text>
</comment>
<comment type="caution">
    <text evidence="2">The sequence shown here is derived from an EMBL/GenBank/DDBJ whole genome shotgun (WGS) entry which is preliminary data.</text>
</comment>
<dbReference type="NCBIfam" id="TIGR00278">
    <property type="entry name" value="membrane protein insertion efficiency factor YidD"/>
    <property type="match status" value="1"/>
</dbReference>
<accession>A0A1G2K8X6</accession>
<organism evidence="2 3">
    <name type="scientific">Candidatus Sungbacteria bacterium RIFCSPHIGHO2_01_FULL_50_25</name>
    <dbReference type="NCBI Taxonomy" id="1802265"/>
    <lineage>
        <taxon>Bacteria</taxon>
        <taxon>Candidatus Sungiibacteriota</taxon>
    </lineage>
</organism>
<dbReference type="EMBL" id="MHQD01000026">
    <property type="protein sequence ID" value="OGZ95914.1"/>
    <property type="molecule type" value="Genomic_DNA"/>
</dbReference>
<sequence>MSPDTGVFRHFFVSLGFFAPQSGCRFVPSCSDYAAESISQYGLFRGSVMLLRRIFRCHPFSRGGYDPVLK</sequence>
<evidence type="ECO:0000256" key="1">
    <source>
        <dbReference type="HAMAP-Rule" id="MF_00386"/>
    </source>
</evidence>
<gene>
    <name evidence="2" type="ORF">A2847_01950</name>
</gene>